<reference evidence="2 3" key="1">
    <citation type="submission" date="2015-11" db="EMBL/GenBank/DDBJ databases">
        <title>Sequence of Pedobacter ginsenosidimutans.</title>
        <authorList>
            <person name="Carson E."/>
            <person name="Keyser V."/>
            <person name="Newman J."/>
            <person name="Miller J."/>
        </authorList>
    </citation>
    <scope>NUCLEOTIDE SEQUENCE [LARGE SCALE GENOMIC DNA]</scope>
    <source>
        <strain evidence="2 3">KACC 14530</strain>
    </source>
</reference>
<evidence type="ECO:0000313" key="3">
    <source>
        <dbReference type="Proteomes" id="UP000051950"/>
    </source>
</evidence>
<proteinExistence type="predicted"/>
<dbReference type="EMBL" id="LMZQ01000029">
    <property type="protein sequence ID" value="KRT13876.1"/>
    <property type="molecule type" value="Genomic_DNA"/>
</dbReference>
<feature type="transmembrane region" description="Helical" evidence="1">
    <location>
        <begin position="20"/>
        <end position="49"/>
    </location>
</feature>
<evidence type="ECO:0000313" key="2">
    <source>
        <dbReference type="EMBL" id="KRT13876.1"/>
    </source>
</evidence>
<sequence length="59" mass="7000">MNVGFSKYNKISPMEQVFYGIIYLILMKAVFYLIYKVFFLHLICVLLVVMRNYSGLKLI</sequence>
<gene>
    <name evidence="2" type="ORF">ASU31_22335</name>
</gene>
<keyword evidence="1" id="KW-0812">Transmembrane</keyword>
<keyword evidence="1" id="KW-1133">Transmembrane helix</keyword>
<dbReference type="Proteomes" id="UP000051950">
    <property type="component" value="Unassembled WGS sequence"/>
</dbReference>
<name>A0A0T5VJY2_9SPHI</name>
<evidence type="ECO:0000256" key="1">
    <source>
        <dbReference type="SAM" id="Phobius"/>
    </source>
</evidence>
<dbReference type="AlphaFoldDB" id="A0A0T5VJY2"/>
<protein>
    <submittedName>
        <fullName evidence="2">Uncharacterized protein</fullName>
    </submittedName>
</protein>
<organism evidence="2 3">
    <name type="scientific">Pedobacter ginsenosidimutans</name>
    <dbReference type="NCBI Taxonomy" id="687842"/>
    <lineage>
        <taxon>Bacteria</taxon>
        <taxon>Pseudomonadati</taxon>
        <taxon>Bacteroidota</taxon>
        <taxon>Sphingobacteriia</taxon>
        <taxon>Sphingobacteriales</taxon>
        <taxon>Sphingobacteriaceae</taxon>
        <taxon>Pedobacter</taxon>
    </lineage>
</organism>
<keyword evidence="3" id="KW-1185">Reference proteome</keyword>
<comment type="caution">
    <text evidence="2">The sequence shown here is derived from an EMBL/GenBank/DDBJ whole genome shotgun (WGS) entry which is preliminary data.</text>
</comment>
<keyword evidence="1" id="KW-0472">Membrane</keyword>
<accession>A0A0T5VJY2</accession>